<dbReference type="PANTHER" id="PTHR37259">
    <property type="entry name" value="OS07G0474300 PROTEIN"/>
    <property type="match status" value="1"/>
</dbReference>
<comment type="caution">
    <text evidence="2">The sequence shown here is derived from an EMBL/GenBank/DDBJ whole genome shotgun (WGS) entry which is preliminary data.</text>
</comment>
<organism evidence="2 3">
    <name type="scientific">Zingiber officinale</name>
    <name type="common">Ginger</name>
    <name type="synonym">Amomum zingiber</name>
    <dbReference type="NCBI Taxonomy" id="94328"/>
    <lineage>
        <taxon>Eukaryota</taxon>
        <taxon>Viridiplantae</taxon>
        <taxon>Streptophyta</taxon>
        <taxon>Embryophyta</taxon>
        <taxon>Tracheophyta</taxon>
        <taxon>Spermatophyta</taxon>
        <taxon>Magnoliopsida</taxon>
        <taxon>Liliopsida</taxon>
        <taxon>Zingiberales</taxon>
        <taxon>Zingiberaceae</taxon>
        <taxon>Zingiber</taxon>
    </lineage>
</organism>
<feature type="compositionally biased region" description="Polar residues" evidence="1">
    <location>
        <begin position="24"/>
        <end position="35"/>
    </location>
</feature>
<reference evidence="2 3" key="1">
    <citation type="submission" date="2020-08" db="EMBL/GenBank/DDBJ databases">
        <title>Plant Genome Project.</title>
        <authorList>
            <person name="Zhang R.-G."/>
        </authorList>
    </citation>
    <scope>NUCLEOTIDE SEQUENCE [LARGE SCALE GENOMIC DNA]</scope>
    <source>
        <tissue evidence="2">Rhizome</tissue>
    </source>
</reference>
<proteinExistence type="predicted"/>
<dbReference type="EMBL" id="JACMSC010000016">
    <property type="protein sequence ID" value="KAG6481599.1"/>
    <property type="molecule type" value="Genomic_DNA"/>
</dbReference>
<name>A0A8J5FEH4_ZINOF</name>
<evidence type="ECO:0000313" key="3">
    <source>
        <dbReference type="Proteomes" id="UP000734854"/>
    </source>
</evidence>
<dbReference type="PANTHER" id="PTHR37259:SF2">
    <property type="entry name" value="OS07G0474300 PROTEIN"/>
    <property type="match status" value="1"/>
</dbReference>
<feature type="compositionally biased region" description="Polar residues" evidence="1">
    <location>
        <begin position="46"/>
        <end position="58"/>
    </location>
</feature>
<feature type="compositionally biased region" description="Low complexity" evidence="1">
    <location>
        <begin position="145"/>
        <end position="158"/>
    </location>
</feature>
<feature type="region of interest" description="Disordered" evidence="1">
    <location>
        <begin position="135"/>
        <end position="189"/>
    </location>
</feature>
<evidence type="ECO:0000256" key="1">
    <source>
        <dbReference type="SAM" id="MobiDB-lite"/>
    </source>
</evidence>
<accession>A0A8J5FEH4</accession>
<sequence>MDRLAPLPISPRSLHTRCPPPSHSILSQISQTPRLTGTPKKRKPLNRSSPALSISRRSTAARVGSATGDDSVAPTVGIKSPLFERGRLYDLYSARRNERLERKMAECSEAVAVVTEDPAVAVVLAKRLLSKKAESARKSVLGHFSGSRGSSSRSAVGSSKEKRKAGSSFAECSAARGRKRNGSGSVRWL</sequence>
<dbReference type="OrthoDB" id="784446at2759"/>
<evidence type="ECO:0000313" key="2">
    <source>
        <dbReference type="EMBL" id="KAG6481599.1"/>
    </source>
</evidence>
<dbReference type="AlphaFoldDB" id="A0A8J5FEH4"/>
<protein>
    <submittedName>
        <fullName evidence="2">Uncharacterized protein</fullName>
    </submittedName>
</protein>
<dbReference type="Proteomes" id="UP000734854">
    <property type="component" value="Unassembled WGS sequence"/>
</dbReference>
<feature type="region of interest" description="Disordered" evidence="1">
    <location>
        <begin position="1"/>
        <end position="76"/>
    </location>
</feature>
<gene>
    <name evidence="2" type="ORF">ZIOFF_058203</name>
</gene>
<keyword evidence="3" id="KW-1185">Reference proteome</keyword>